<accession>A0AAD5IVS1</accession>
<reference evidence="3" key="2">
    <citation type="submission" date="2023-02" db="EMBL/GenBank/DDBJ databases">
        <authorList>
            <person name="Swenson N.G."/>
            <person name="Wegrzyn J.L."/>
            <person name="Mcevoy S.L."/>
        </authorList>
    </citation>
    <scope>NUCLEOTIDE SEQUENCE</scope>
    <source>
        <strain evidence="3">91603</strain>
        <tissue evidence="3">Leaf</tissue>
    </source>
</reference>
<evidence type="ECO:0000256" key="1">
    <source>
        <dbReference type="SAM" id="MobiDB-lite"/>
    </source>
</evidence>
<evidence type="ECO:0000313" key="3">
    <source>
        <dbReference type="EMBL" id="KAI9178238.1"/>
    </source>
</evidence>
<dbReference type="InterPro" id="IPR018289">
    <property type="entry name" value="MULE_transposase_dom"/>
</dbReference>
<feature type="region of interest" description="Disordered" evidence="1">
    <location>
        <begin position="1"/>
        <end position="30"/>
    </location>
</feature>
<dbReference type="Pfam" id="PF10551">
    <property type="entry name" value="MULE"/>
    <property type="match status" value="1"/>
</dbReference>
<protein>
    <recommendedName>
        <fullName evidence="2">MULE transposase domain-containing protein</fullName>
    </recommendedName>
</protein>
<dbReference type="PANTHER" id="PTHR31973:SF199">
    <property type="entry name" value="SWIM-TYPE DOMAIN-CONTAINING PROTEIN"/>
    <property type="match status" value="1"/>
</dbReference>
<evidence type="ECO:0000313" key="4">
    <source>
        <dbReference type="Proteomes" id="UP001064489"/>
    </source>
</evidence>
<keyword evidence="4" id="KW-1185">Reference proteome</keyword>
<sequence>MDDEVDLNVKDGAQNDHNRAQTDVDDEADLNVKGGAQADAGDNGLDEDNGHDVVGDGFQRLYICMAALNEGWKQGCMPILGLDGCFIKGYHTDQLLTAIGVDPNNQMYPVAYALVESECKETWFWFLKLLAVDLELNNSHGIVWITNKQKGLIYAIGDLFPNSEHRFTQMMERMRSESETTCKWLANKDPKHWSRAFFEDTALCDMLCNNICEAFNAAILKARDKPVITLMEIIRNYLMRKRSEVEK</sequence>
<dbReference type="AlphaFoldDB" id="A0AAD5IVS1"/>
<dbReference type="PANTHER" id="PTHR31973">
    <property type="entry name" value="POLYPROTEIN, PUTATIVE-RELATED"/>
    <property type="match status" value="1"/>
</dbReference>
<dbReference type="EMBL" id="JAJSOW010000102">
    <property type="protein sequence ID" value="KAI9178238.1"/>
    <property type="molecule type" value="Genomic_DNA"/>
</dbReference>
<dbReference type="Proteomes" id="UP001064489">
    <property type="component" value="Chromosome 5"/>
</dbReference>
<organism evidence="3 4">
    <name type="scientific">Acer negundo</name>
    <name type="common">Box elder</name>
    <dbReference type="NCBI Taxonomy" id="4023"/>
    <lineage>
        <taxon>Eukaryota</taxon>
        <taxon>Viridiplantae</taxon>
        <taxon>Streptophyta</taxon>
        <taxon>Embryophyta</taxon>
        <taxon>Tracheophyta</taxon>
        <taxon>Spermatophyta</taxon>
        <taxon>Magnoliopsida</taxon>
        <taxon>eudicotyledons</taxon>
        <taxon>Gunneridae</taxon>
        <taxon>Pentapetalae</taxon>
        <taxon>rosids</taxon>
        <taxon>malvids</taxon>
        <taxon>Sapindales</taxon>
        <taxon>Sapindaceae</taxon>
        <taxon>Hippocastanoideae</taxon>
        <taxon>Acereae</taxon>
        <taxon>Acer</taxon>
    </lineage>
</organism>
<proteinExistence type="predicted"/>
<evidence type="ECO:0000259" key="2">
    <source>
        <dbReference type="Pfam" id="PF10551"/>
    </source>
</evidence>
<feature type="domain" description="MULE transposase" evidence="2">
    <location>
        <begin position="80"/>
        <end position="167"/>
    </location>
</feature>
<reference evidence="3" key="1">
    <citation type="journal article" date="2022" name="Plant J.">
        <title>Strategies of tolerance reflected in two North American maple genomes.</title>
        <authorList>
            <person name="McEvoy S.L."/>
            <person name="Sezen U.U."/>
            <person name="Trouern-Trend A."/>
            <person name="McMahon S.M."/>
            <person name="Schaberg P.G."/>
            <person name="Yang J."/>
            <person name="Wegrzyn J.L."/>
            <person name="Swenson N.G."/>
        </authorList>
    </citation>
    <scope>NUCLEOTIDE SEQUENCE</scope>
    <source>
        <strain evidence="3">91603</strain>
    </source>
</reference>
<comment type="caution">
    <text evidence="3">The sequence shown here is derived from an EMBL/GenBank/DDBJ whole genome shotgun (WGS) entry which is preliminary data.</text>
</comment>
<feature type="compositionally biased region" description="Basic and acidic residues" evidence="1">
    <location>
        <begin position="7"/>
        <end position="22"/>
    </location>
</feature>
<name>A0AAD5IVS1_ACENE</name>
<gene>
    <name evidence="3" type="ORF">LWI28_024235</name>
</gene>